<organism evidence="1 2">
    <name type="scientific">Hymenolepis diminuta</name>
    <name type="common">Rat tapeworm</name>
    <dbReference type="NCBI Taxonomy" id="6216"/>
    <lineage>
        <taxon>Eukaryota</taxon>
        <taxon>Metazoa</taxon>
        <taxon>Spiralia</taxon>
        <taxon>Lophotrochozoa</taxon>
        <taxon>Platyhelminthes</taxon>
        <taxon>Cestoda</taxon>
        <taxon>Eucestoda</taxon>
        <taxon>Cyclophyllidea</taxon>
        <taxon>Hymenolepididae</taxon>
        <taxon>Hymenolepis</taxon>
    </lineage>
</organism>
<evidence type="ECO:0000313" key="2">
    <source>
        <dbReference type="Proteomes" id="UP000321570"/>
    </source>
</evidence>
<proteinExistence type="predicted"/>
<keyword evidence="2" id="KW-1185">Reference proteome</keyword>
<sequence>MLKISRRSWKKMATKFGRMMYGMSQGGEWEDKRDVKEMHIEVEYSTTGTSDPVDPCVHSLPMRQCPDCVNDLWPTELPCALEPTLKWVFHRTRWPVRFSPQQKVDLSMDGINIPPWRASSALMLSDICRYCAKNESVENLALLDPLTISPLSPLLNLMRYSKEPKAQLIGILWMTPVDAISAMLHRQYADADADAYVETFQSIVVKPPWIDGVANGARPHVFQQDSAASH</sequence>
<name>A0A564Z8V0_HYMDI</name>
<reference evidence="1 2" key="1">
    <citation type="submission" date="2019-07" db="EMBL/GenBank/DDBJ databases">
        <authorList>
            <person name="Jastrzebski P J."/>
            <person name="Paukszto L."/>
            <person name="Jastrzebski P J."/>
        </authorList>
    </citation>
    <scope>NUCLEOTIDE SEQUENCE [LARGE SCALE GENOMIC DNA]</scope>
    <source>
        <strain evidence="1 2">WMS-il1</strain>
    </source>
</reference>
<evidence type="ECO:0000313" key="1">
    <source>
        <dbReference type="EMBL" id="VUZ55308.1"/>
    </source>
</evidence>
<dbReference type="AlphaFoldDB" id="A0A564Z8V0"/>
<gene>
    <name evidence="1" type="ORF">WMSIL1_LOCUS13161</name>
</gene>
<protein>
    <submittedName>
        <fullName evidence="1">Uncharacterized protein</fullName>
    </submittedName>
</protein>
<dbReference type="EMBL" id="CABIJS010000690">
    <property type="protein sequence ID" value="VUZ55308.1"/>
    <property type="molecule type" value="Genomic_DNA"/>
</dbReference>
<dbReference type="Proteomes" id="UP000321570">
    <property type="component" value="Unassembled WGS sequence"/>
</dbReference>
<accession>A0A564Z8V0</accession>